<evidence type="ECO:0000313" key="1">
    <source>
        <dbReference type="EMBL" id="SFO46545.1"/>
    </source>
</evidence>
<name>A0A1I5HE57_PSUAM</name>
<organism evidence="1 2">
    <name type="scientific">Pseudonocardia ammonioxydans</name>
    <dbReference type="NCBI Taxonomy" id="260086"/>
    <lineage>
        <taxon>Bacteria</taxon>
        <taxon>Bacillati</taxon>
        <taxon>Actinomycetota</taxon>
        <taxon>Actinomycetes</taxon>
        <taxon>Pseudonocardiales</taxon>
        <taxon>Pseudonocardiaceae</taxon>
        <taxon>Pseudonocardia</taxon>
    </lineage>
</organism>
<keyword evidence="2" id="KW-1185">Reference proteome</keyword>
<dbReference type="AlphaFoldDB" id="A0A1I5HE57"/>
<proteinExistence type="predicted"/>
<dbReference type="RefSeq" id="WP_093355632.1">
    <property type="nucleotide sequence ID" value="NZ_FOUY01000063.1"/>
</dbReference>
<accession>A0A1I5HE57</accession>
<gene>
    <name evidence="1" type="ORF">SAMN05216207_10639</name>
</gene>
<evidence type="ECO:0000313" key="2">
    <source>
        <dbReference type="Proteomes" id="UP000199614"/>
    </source>
</evidence>
<dbReference type="EMBL" id="FOUY01000063">
    <property type="protein sequence ID" value="SFO46545.1"/>
    <property type="molecule type" value="Genomic_DNA"/>
</dbReference>
<reference evidence="1 2" key="1">
    <citation type="submission" date="2016-10" db="EMBL/GenBank/DDBJ databases">
        <authorList>
            <person name="de Groot N.N."/>
        </authorList>
    </citation>
    <scope>NUCLEOTIDE SEQUENCE [LARGE SCALE GENOMIC DNA]</scope>
    <source>
        <strain evidence="1 2">CGMCC 4.1877</strain>
    </source>
</reference>
<protein>
    <submittedName>
        <fullName evidence="1">Uncharacterized protein</fullName>
    </submittedName>
</protein>
<sequence length="63" mass="6630">MLVDGNNEHVTTSSGRTTVMTSAASDFPSNATLTHVVLEGVLDGTMREITTPADRESGHCLPT</sequence>
<dbReference type="Proteomes" id="UP000199614">
    <property type="component" value="Unassembled WGS sequence"/>
</dbReference>